<reference evidence="7" key="1">
    <citation type="submission" date="2021-02" db="EMBL/GenBank/DDBJ databases">
        <authorList>
            <person name="Nowell W R."/>
        </authorList>
    </citation>
    <scope>NUCLEOTIDE SEQUENCE</scope>
</reference>
<evidence type="ECO:0000313" key="8">
    <source>
        <dbReference type="Proteomes" id="UP000663852"/>
    </source>
</evidence>
<feature type="transmembrane region" description="Helical" evidence="6">
    <location>
        <begin position="181"/>
        <end position="200"/>
    </location>
</feature>
<dbReference type="Pfam" id="PF00230">
    <property type="entry name" value="MIP"/>
    <property type="match status" value="1"/>
</dbReference>
<gene>
    <name evidence="7" type="ORF">EDS130_LOCUS18451</name>
</gene>
<dbReference type="AlphaFoldDB" id="A0A814LW84"/>
<evidence type="ECO:0000256" key="2">
    <source>
        <dbReference type="ARBA" id="ARBA00022692"/>
    </source>
</evidence>
<organism evidence="7 8">
    <name type="scientific">Adineta ricciae</name>
    <name type="common">Rotifer</name>
    <dbReference type="NCBI Taxonomy" id="249248"/>
    <lineage>
        <taxon>Eukaryota</taxon>
        <taxon>Metazoa</taxon>
        <taxon>Spiralia</taxon>
        <taxon>Gnathifera</taxon>
        <taxon>Rotifera</taxon>
        <taxon>Eurotatoria</taxon>
        <taxon>Bdelloidea</taxon>
        <taxon>Adinetida</taxon>
        <taxon>Adinetidae</taxon>
        <taxon>Adineta</taxon>
    </lineage>
</organism>
<dbReference type="OrthoDB" id="3222at2759"/>
<comment type="similarity">
    <text evidence="5">Belongs to the MIP/aquaporin (TC 1.A.8) family.</text>
</comment>
<feature type="transmembrane region" description="Helical" evidence="6">
    <location>
        <begin position="146"/>
        <end position="169"/>
    </location>
</feature>
<comment type="caution">
    <text evidence="7">The sequence shown here is derived from an EMBL/GenBank/DDBJ whole genome shotgun (WGS) entry which is preliminary data.</text>
</comment>
<evidence type="ECO:0000256" key="1">
    <source>
        <dbReference type="ARBA" id="ARBA00004141"/>
    </source>
</evidence>
<feature type="transmembrane region" description="Helical" evidence="6">
    <location>
        <begin position="220"/>
        <end position="240"/>
    </location>
</feature>
<keyword evidence="3 6" id="KW-1133">Transmembrane helix</keyword>
<evidence type="ECO:0000256" key="6">
    <source>
        <dbReference type="SAM" id="Phobius"/>
    </source>
</evidence>
<sequence length="266" mass="28913">MHHIRIFENVRGSRDAQHRKESLFITVIRPVTVELVGTFILVLFSLWGGCSTRNSLVQGAFCSGLTLMVLLASFGHISGSHLNPCVTLGVFIAGEVRYYLALAYVVVQVIAGIGAAGLVCLLVSSQTYSACSGGTTLLNEAENIEWWQGLIMEFFITFSLVTVILLVALDTKSKTGLASMIIGFTLAANILAAGSYTGASMNPARSLGPAIIANKWTNHWIYWVGPLLGSGMAGLMYRFIWAHEDRRWPKSEPKKVNEASVVPFTV</sequence>
<protein>
    <submittedName>
        <fullName evidence="7">Uncharacterized protein</fullName>
    </submittedName>
</protein>
<dbReference type="PANTHER" id="PTHR19139:SF284">
    <property type="entry name" value="AQUAPORIN"/>
    <property type="match status" value="1"/>
</dbReference>
<dbReference type="PRINTS" id="PR00783">
    <property type="entry name" value="MINTRINSICP"/>
</dbReference>
<dbReference type="GO" id="GO:0015250">
    <property type="term" value="F:water channel activity"/>
    <property type="evidence" value="ECO:0007669"/>
    <property type="project" value="TreeGrafter"/>
</dbReference>
<keyword evidence="5" id="KW-0813">Transport</keyword>
<evidence type="ECO:0000313" key="7">
    <source>
        <dbReference type="EMBL" id="CAF1071227.1"/>
    </source>
</evidence>
<dbReference type="InterPro" id="IPR000425">
    <property type="entry name" value="MIP"/>
</dbReference>
<keyword evidence="4 6" id="KW-0472">Membrane</keyword>
<dbReference type="PANTHER" id="PTHR19139">
    <property type="entry name" value="AQUAPORIN TRANSPORTER"/>
    <property type="match status" value="1"/>
</dbReference>
<keyword evidence="2 5" id="KW-0812">Transmembrane</keyword>
<dbReference type="GO" id="GO:0005886">
    <property type="term" value="C:plasma membrane"/>
    <property type="evidence" value="ECO:0007669"/>
    <property type="project" value="TreeGrafter"/>
</dbReference>
<evidence type="ECO:0000256" key="5">
    <source>
        <dbReference type="RuleBase" id="RU000477"/>
    </source>
</evidence>
<comment type="subcellular location">
    <subcellularLocation>
        <location evidence="1">Membrane</location>
        <topology evidence="1">Multi-pass membrane protein</topology>
    </subcellularLocation>
</comment>
<dbReference type="SUPFAM" id="SSF81338">
    <property type="entry name" value="Aquaporin-like"/>
    <property type="match status" value="1"/>
</dbReference>
<evidence type="ECO:0000256" key="3">
    <source>
        <dbReference type="ARBA" id="ARBA00022989"/>
    </source>
</evidence>
<feature type="transmembrane region" description="Helical" evidence="6">
    <location>
        <begin position="56"/>
        <end position="77"/>
    </location>
</feature>
<dbReference type="InterPro" id="IPR034294">
    <property type="entry name" value="Aquaporin_transptr"/>
</dbReference>
<accession>A0A814LW84</accession>
<dbReference type="InterPro" id="IPR023271">
    <property type="entry name" value="Aquaporin-like"/>
</dbReference>
<evidence type="ECO:0000256" key="4">
    <source>
        <dbReference type="ARBA" id="ARBA00023136"/>
    </source>
</evidence>
<name>A0A814LW84_ADIRI</name>
<proteinExistence type="inferred from homology"/>
<dbReference type="EMBL" id="CAJNOJ010000086">
    <property type="protein sequence ID" value="CAF1071227.1"/>
    <property type="molecule type" value="Genomic_DNA"/>
</dbReference>
<feature type="transmembrane region" description="Helical" evidence="6">
    <location>
        <begin position="98"/>
        <end position="126"/>
    </location>
</feature>
<feature type="transmembrane region" description="Helical" evidence="6">
    <location>
        <begin position="21"/>
        <end position="44"/>
    </location>
</feature>
<dbReference type="Proteomes" id="UP000663852">
    <property type="component" value="Unassembled WGS sequence"/>
</dbReference>
<dbReference type="Gene3D" id="1.20.1080.10">
    <property type="entry name" value="Glycerol uptake facilitator protein"/>
    <property type="match status" value="1"/>
</dbReference>